<name>A0A0L0F3M4_9EUKA</name>
<dbReference type="InterPro" id="IPR045188">
    <property type="entry name" value="Boi1/Boi2-like"/>
</dbReference>
<accession>A0A0L0F3M4</accession>
<dbReference type="SMART" id="SM00233">
    <property type="entry name" value="PH"/>
    <property type="match status" value="1"/>
</dbReference>
<keyword evidence="1" id="KW-0597">Phosphoprotein</keyword>
<dbReference type="PANTHER" id="PTHR22902">
    <property type="entry name" value="SESQUIPEDALIAN"/>
    <property type="match status" value="1"/>
</dbReference>
<dbReference type="GeneID" id="25916762"/>
<dbReference type="GO" id="GO:0001881">
    <property type="term" value="P:receptor recycling"/>
    <property type="evidence" value="ECO:0007669"/>
    <property type="project" value="TreeGrafter"/>
</dbReference>
<dbReference type="PROSITE" id="PS50003">
    <property type="entry name" value="PH_DOMAIN"/>
    <property type="match status" value="1"/>
</dbReference>
<dbReference type="SUPFAM" id="SSF50729">
    <property type="entry name" value="PH domain-like"/>
    <property type="match status" value="1"/>
</dbReference>
<evidence type="ECO:0000313" key="3">
    <source>
        <dbReference type="EMBL" id="KNC71204.1"/>
    </source>
</evidence>
<dbReference type="GO" id="GO:0005802">
    <property type="term" value="C:trans-Golgi network"/>
    <property type="evidence" value="ECO:0007669"/>
    <property type="project" value="TreeGrafter"/>
</dbReference>
<dbReference type="GO" id="GO:0005829">
    <property type="term" value="C:cytosol"/>
    <property type="evidence" value="ECO:0007669"/>
    <property type="project" value="GOC"/>
</dbReference>
<dbReference type="PANTHER" id="PTHR22902:SF27">
    <property type="entry name" value="PLECKSTRIN HOMOLOGY DOMAIN-CONTAINING FAMILY A MEMBER 3"/>
    <property type="match status" value="1"/>
</dbReference>
<evidence type="ECO:0000259" key="2">
    <source>
        <dbReference type="PROSITE" id="PS50003"/>
    </source>
</evidence>
<dbReference type="OrthoDB" id="2344588at2759"/>
<evidence type="ECO:0000313" key="4">
    <source>
        <dbReference type="Proteomes" id="UP000054560"/>
    </source>
</evidence>
<reference evidence="3 4" key="1">
    <citation type="submission" date="2011-02" db="EMBL/GenBank/DDBJ databases">
        <title>The Genome Sequence of Sphaeroforma arctica JP610.</title>
        <authorList>
            <consortium name="The Broad Institute Genome Sequencing Platform"/>
            <person name="Russ C."/>
            <person name="Cuomo C."/>
            <person name="Young S.K."/>
            <person name="Zeng Q."/>
            <person name="Gargeya S."/>
            <person name="Alvarado L."/>
            <person name="Berlin A."/>
            <person name="Chapman S.B."/>
            <person name="Chen Z."/>
            <person name="Freedman E."/>
            <person name="Gellesch M."/>
            <person name="Goldberg J."/>
            <person name="Griggs A."/>
            <person name="Gujja S."/>
            <person name="Heilman E."/>
            <person name="Heiman D."/>
            <person name="Howarth C."/>
            <person name="Mehta T."/>
            <person name="Neiman D."/>
            <person name="Pearson M."/>
            <person name="Roberts A."/>
            <person name="Saif S."/>
            <person name="Shea T."/>
            <person name="Shenoy N."/>
            <person name="Sisk P."/>
            <person name="Stolte C."/>
            <person name="Sykes S."/>
            <person name="White J."/>
            <person name="Yandava C."/>
            <person name="Burger G."/>
            <person name="Gray M.W."/>
            <person name="Holland P.W.H."/>
            <person name="King N."/>
            <person name="Lang F.B.F."/>
            <person name="Roger A.J."/>
            <person name="Ruiz-Trillo I."/>
            <person name="Haas B."/>
            <person name="Nusbaum C."/>
            <person name="Birren B."/>
        </authorList>
    </citation>
    <scope>NUCLEOTIDE SEQUENCE [LARGE SCALE GENOMIC DNA]</scope>
    <source>
        <strain evidence="3 4">JP610</strain>
    </source>
</reference>
<dbReference type="InterPro" id="IPR001849">
    <property type="entry name" value="PH_domain"/>
</dbReference>
<dbReference type="Proteomes" id="UP000054560">
    <property type="component" value="Unassembled WGS sequence"/>
</dbReference>
<sequence>TSHVRVRKGHGRTLSSILVTSAAYDRIGSPLGARGDGDGASIASSGRNSVHFTISPEAQMSLENIVDFEPLDPNLPEMEGTLMKWTNYIGGWQERWVELRDGNIYYYRSRDEMDNCRGSVDLEEAIVSAHEFDELRFDVSLKDTTFYFRCPTKNEAENWLDALEQTKV</sequence>
<protein>
    <recommendedName>
        <fullName evidence="2">PH domain-containing protein</fullName>
    </recommendedName>
</protein>
<dbReference type="GO" id="GO:0042147">
    <property type="term" value="P:retrograde transport, endosome to Golgi"/>
    <property type="evidence" value="ECO:0007669"/>
    <property type="project" value="TreeGrafter"/>
</dbReference>
<dbReference type="AlphaFoldDB" id="A0A0L0F3M4"/>
<dbReference type="RefSeq" id="XP_014145106.1">
    <property type="nucleotide sequence ID" value="XM_014289631.1"/>
</dbReference>
<dbReference type="InterPro" id="IPR011993">
    <property type="entry name" value="PH-like_dom_sf"/>
</dbReference>
<gene>
    <name evidence="3" type="ORF">SARC_16258</name>
</gene>
<dbReference type="Gene3D" id="2.30.29.30">
    <property type="entry name" value="Pleckstrin-homology domain (PH domain)/Phosphotyrosine-binding domain (PTB)"/>
    <property type="match status" value="1"/>
</dbReference>
<dbReference type="GO" id="GO:0055037">
    <property type="term" value="C:recycling endosome"/>
    <property type="evidence" value="ECO:0007669"/>
    <property type="project" value="TreeGrafter"/>
</dbReference>
<dbReference type="GO" id="GO:0005769">
    <property type="term" value="C:early endosome"/>
    <property type="evidence" value="ECO:0007669"/>
    <property type="project" value="TreeGrafter"/>
</dbReference>
<dbReference type="EMBL" id="KQ249289">
    <property type="protein sequence ID" value="KNC71204.1"/>
    <property type="molecule type" value="Genomic_DNA"/>
</dbReference>
<evidence type="ECO:0000256" key="1">
    <source>
        <dbReference type="ARBA" id="ARBA00022553"/>
    </source>
</evidence>
<feature type="non-terminal residue" evidence="3">
    <location>
        <position position="1"/>
    </location>
</feature>
<keyword evidence="4" id="KW-1185">Reference proteome</keyword>
<dbReference type="GO" id="GO:0007032">
    <property type="term" value="P:endosome organization"/>
    <property type="evidence" value="ECO:0007669"/>
    <property type="project" value="TreeGrafter"/>
</dbReference>
<proteinExistence type="predicted"/>
<organism evidence="3 4">
    <name type="scientific">Sphaeroforma arctica JP610</name>
    <dbReference type="NCBI Taxonomy" id="667725"/>
    <lineage>
        <taxon>Eukaryota</taxon>
        <taxon>Ichthyosporea</taxon>
        <taxon>Ichthyophonida</taxon>
        <taxon>Sphaeroforma</taxon>
    </lineage>
</organism>
<feature type="domain" description="PH" evidence="2">
    <location>
        <begin position="75"/>
        <end position="168"/>
    </location>
</feature>
<dbReference type="Pfam" id="PF00169">
    <property type="entry name" value="PH"/>
    <property type="match status" value="1"/>
</dbReference>
<dbReference type="eggNOG" id="KOG1739">
    <property type="taxonomic scope" value="Eukaryota"/>
</dbReference>
<dbReference type="STRING" id="667725.A0A0L0F3M4"/>